<keyword evidence="1" id="KW-0324">Glycolysis</keyword>
<proteinExistence type="predicted"/>
<dbReference type="InterPro" id="IPR013078">
    <property type="entry name" value="His_Pase_superF_clade-1"/>
</dbReference>
<dbReference type="Gene3D" id="3.40.50.1240">
    <property type="entry name" value="Phosphoglycerate mutase-like"/>
    <property type="match status" value="1"/>
</dbReference>
<dbReference type="PANTHER" id="PTHR48100">
    <property type="entry name" value="BROAD-SPECIFICITY PHOSPHATASE YOR283W-RELATED"/>
    <property type="match status" value="1"/>
</dbReference>
<keyword evidence="2" id="KW-0413">Isomerase</keyword>
<dbReference type="EMBL" id="NSIT01000146">
    <property type="protein sequence ID" value="PJE78654.1"/>
    <property type="molecule type" value="Genomic_DNA"/>
</dbReference>
<dbReference type="Pfam" id="PF00300">
    <property type="entry name" value="His_Phos_1"/>
    <property type="match status" value="1"/>
</dbReference>
<gene>
    <name evidence="3" type="primary">pspA</name>
    <name evidence="3" type="ORF">CI610_02410</name>
</gene>
<comment type="caution">
    <text evidence="3">The sequence shown here is derived from an EMBL/GenBank/DDBJ whole genome shotgun (WGS) entry which is preliminary data.</text>
</comment>
<dbReference type="InterPro" id="IPR029033">
    <property type="entry name" value="His_PPase_superfam"/>
</dbReference>
<sequence length="236" mass="26012">MKKYQLITLIKVGVVAGCCSGILHAVQNDKTDHQNMKVNTIMNNGRIIVMRHGESDHNVSAVYNSDPDHSAYKVSNLTEKGKKQARESAQAIRKMLQGKTVAAIYASPLPRTQQTAREVSVVLGFPASSVITDNRLTETRMGGREGQPAHRYVEKDEWFPDKPVGYGGELTAHVRRRMLDFYHELMMKSQADNNPCIIVVTHGAPAYLLIESVVGSGDGARLDPAGFFIINASQHP</sequence>
<evidence type="ECO:0000256" key="1">
    <source>
        <dbReference type="ARBA" id="ARBA00023152"/>
    </source>
</evidence>
<keyword evidence="3" id="KW-0378">Hydrolase</keyword>
<dbReference type="CDD" id="cd07067">
    <property type="entry name" value="HP_PGM_like"/>
    <property type="match status" value="1"/>
</dbReference>
<name>A0A2H9T623_9ZZZZ</name>
<evidence type="ECO:0000256" key="2">
    <source>
        <dbReference type="ARBA" id="ARBA00023235"/>
    </source>
</evidence>
<dbReference type="GO" id="GO:0005737">
    <property type="term" value="C:cytoplasm"/>
    <property type="evidence" value="ECO:0007669"/>
    <property type="project" value="TreeGrafter"/>
</dbReference>
<evidence type="ECO:0000313" key="3">
    <source>
        <dbReference type="EMBL" id="PJE78654.1"/>
    </source>
</evidence>
<dbReference type="SUPFAM" id="SSF53254">
    <property type="entry name" value="Phosphoglycerate mutase-like"/>
    <property type="match status" value="1"/>
</dbReference>
<dbReference type="AlphaFoldDB" id="A0A2H9T623"/>
<protein>
    <submittedName>
        <fullName evidence="3">Phosphoserine phosphatase 1</fullName>
        <ecNumber evidence="3">3.1.3.3</ecNumber>
    </submittedName>
</protein>
<organism evidence="3">
    <name type="scientific">invertebrate metagenome</name>
    <dbReference type="NCBI Taxonomy" id="1711999"/>
    <lineage>
        <taxon>unclassified sequences</taxon>
        <taxon>metagenomes</taxon>
        <taxon>organismal metagenomes</taxon>
    </lineage>
</organism>
<accession>A0A2H9T623</accession>
<dbReference type="PANTHER" id="PTHR48100:SF1">
    <property type="entry name" value="HISTIDINE PHOSPHATASE FAMILY PROTEIN-RELATED"/>
    <property type="match status" value="1"/>
</dbReference>
<reference evidence="3" key="1">
    <citation type="journal article" date="2017" name="Appl. Environ. Microbiol.">
        <title>Molecular characterization of an Endozoicomonas-like organism causing infection in king scallop Pecten maximus L.</title>
        <authorList>
            <person name="Cano I."/>
            <person name="van Aerle R."/>
            <person name="Ross S."/>
            <person name="Verner-Jeffreys D.W."/>
            <person name="Paley R.K."/>
            <person name="Rimmer G."/>
            <person name="Ryder D."/>
            <person name="Hooper P."/>
            <person name="Stone D."/>
            <person name="Feist S.W."/>
        </authorList>
    </citation>
    <scope>NUCLEOTIDE SEQUENCE</scope>
</reference>
<dbReference type="PROSITE" id="PS00175">
    <property type="entry name" value="PG_MUTASE"/>
    <property type="match status" value="1"/>
</dbReference>
<dbReference type="EC" id="3.1.3.3" evidence="3"/>
<dbReference type="InterPro" id="IPR050275">
    <property type="entry name" value="PGM_Phosphatase"/>
</dbReference>
<dbReference type="SMART" id="SM00855">
    <property type="entry name" value="PGAM"/>
    <property type="match status" value="1"/>
</dbReference>
<dbReference type="InterPro" id="IPR001345">
    <property type="entry name" value="PG/BPGM_mutase_AS"/>
</dbReference>
<dbReference type="GO" id="GO:0016791">
    <property type="term" value="F:phosphatase activity"/>
    <property type="evidence" value="ECO:0007669"/>
    <property type="project" value="TreeGrafter"/>
</dbReference>